<gene>
    <name evidence="4" type="ORF">KN71_002480</name>
</gene>
<dbReference type="Pfam" id="PF24898">
    <property type="entry name" value="GGDEF_GdpP"/>
    <property type="match status" value="1"/>
</dbReference>
<evidence type="ECO:0000259" key="2">
    <source>
        <dbReference type="Pfam" id="PF01368"/>
    </source>
</evidence>
<keyword evidence="1" id="KW-0812">Transmembrane</keyword>
<dbReference type="InterPro" id="IPR014528">
    <property type="entry name" value="GdpP/PdeA"/>
</dbReference>
<dbReference type="Gene3D" id="3.30.450.20">
    <property type="entry name" value="PAS domain"/>
    <property type="match status" value="1"/>
</dbReference>
<dbReference type="EMBL" id="CP033021">
    <property type="protein sequence ID" value="AYN65544.1"/>
    <property type="molecule type" value="Genomic_DNA"/>
</dbReference>
<dbReference type="PANTHER" id="PTHR47618:SF2">
    <property type="entry name" value="CYCLIC-DI-AMP PHOSPHODIESTERASE GDPP"/>
    <property type="match status" value="1"/>
</dbReference>
<dbReference type="InterPro" id="IPR051319">
    <property type="entry name" value="Oligoribo/pAp-PDE_c-di-AMP_PDE"/>
</dbReference>
<dbReference type="OrthoDB" id="9759476at2"/>
<sequence length="657" mass="74900">MKNKDIQKIYIALQVILLFILPTILFFIGIFCLKTQQSKIALMAIYTLFLIGLAIYLTIILQRYFKNSILAKKSLEFYLQSEFNQFGTGILIFLNSGKIIWASESLKIKFHNNLINKNIKDIFNIKQWTSDNQEFMYEIDGCNYEVHISFEKNLVILRDVTAQQNLLDDYKKQRIVFGELDIDNINLYQTFLSQEEIFKIYASVINLLDEISKKYNVIYRQYENGRFFLITNKETLEELERDSFNVITSIKNKIIVKDVLISISGGFGYGIFKYDTLVKLAKDALMQSQMRGGDQITVLTKNEKARHYGSSSEIDVNLSRTNVNYIAQNLLEKIKSKDIENVIAYGHKNADLDALGSTYAILQLALAYKKNAYIQNKTFDSTTQRVIDKMSKETQEYFISPKEAESINNEKTLVVICDTSDDTRIENANVFKNIKKENIMIIDHHRINKNTDEIAYRENVYIDSSASSASEILTEIITMLHEEDKINNDTAQYLLDGIYLDTNTFKKQTSAKTFAAASILQKWGAQNDKSVDTLKFDEKVFKIVQELLANLQEIKKGYFLAYKDIEASTDIISIASDEILRVNGRKAAFVVAKLPGTKTYKMSARGINTNVQIIAEAVNGGGHFGAAAAETTENLNLFVDNIIQAIVSVKDNESNIN</sequence>
<accession>A0A454CA14</accession>
<dbReference type="Pfam" id="PF01368">
    <property type="entry name" value="DHH"/>
    <property type="match status" value="1"/>
</dbReference>
<evidence type="ECO:0000313" key="5">
    <source>
        <dbReference type="Proteomes" id="UP000029712"/>
    </source>
</evidence>
<evidence type="ECO:0000256" key="1">
    <source>
        <dbReference type="SAM" id="Phobius"/>
    </source>
</evidence>
<keyword evidence="1" id="KW-1133">Transmembrane helix</keyword>
<keyword evidence="1" id="KW-0472">Membrane</keyword>
<feature type="transmembrane region" description="Helical" evidence="1">
    <location>
        <begin position="12"/>
        <end position="33"/>
    </location>
</feature>
<dbReference type="InterPro" id="IPR003156">
    <property type="entry name" value="DHHA1_dom"/>
</dbReference>
<feature type="domain" description="DHHA1" evidence="3">
    <location>
        <begin position="561"/>
        <end position="646"/>
    </location>
</feature>
<protein>
    <recommendedName>
        <fullName evidence="6">GGDEF domain-containing protein</fullName>
    </recommendedName>
</protein>
<dbReference type="PIRSF" id="PIRSF026583">
    <property type="entry name" value="YybT"/>
    <property type="match status" value="1"/>
</dbReference>
<organism evidence="4 5">
    <name type="scientific">Metamycoplasma hominis</name>
    <name type="common">Mycoplasma hominis</name>
    <dbReference type="NCBI Taxonomy" id="2098"/>
    <lineage>
        <taxon>Bacteria</taxon>
        <taxon>Bacillati</taxon>
        <taxon>Mycoplasmatota</taxon>
        <taxon>Mycoplasmoidales</taxon>
        <taxon>Metamycoplasmataceae</taxon>
        <taxon>Metamycoplasma</taxon>
    </lineage>
</organism>
<feature type="transmembrane region" description="Helical" evidence="1">
    <location>
        <begin position="40"/>
        <end position="65"/>
    </location>
</feature>
<dbReference type="AlphaFoldDB" id="A0A454CA14"/>
<dbReference type="Pfam" id="PF02272">
    <property type="entry name" value="DHHA1"/>
    <property type="match status" value="1"/>
</dbReference>
<evidence type="ECO:0000259" key="3">
    <source>
        <dbReference type="Pfam" id="PF02272"/>
    </source>
</evidence>
<proteinExistence type="predicted"/>
<dbReference type="SUPFAM" id="SSF64182">
    <property type="entry name" value="DHH phosphoesterases"/>
    <property type="match status" value="1"/>
</dbReference>
<name>A0A454CA14_METHO</name>
<dbReference type="GO" id="GO:0003676">
    <property type="term" value="F:nucleic acid binding"/>
    <property type="evidence" value="ECO:0007669"/>
    <property type="project" value="InterPro"/>
</dbReference>
<reference evidence="4 5" key="1">
    <citation type="submission" date="2014-08" db="EMBL/GenBank/DDBJ databases">
        <authorList>
            <person name="Kuleshov K."/>
            <person name="Dedkov V."/>
            <person name="Markelov M."/>
            <person name="Pimkina E."/>
        </authorList>
    </citation>
    <scope>NUCLEOTIDE SEQUENCE [LARGE SCALE GENOMIC DNA]</scope>
    <source>
        <strain evidence="5">TOA</strain>
    </source>
</reference>
<dbReference type="PANTHER" id="PTHR47618">
    <property type="entry name" value="BIFUNCTIONAL OLIGORIBONUCLEASE AND PAP PHOSPHATASE NRNA"/>
    <property type="match status" value="1"/>
</dbReference>
<feature type="domain" description="DDH" evidence="2">
    <location>
        <begin position="342"/>
        <end position="498"/>
    </location>
</feature>
<dbReference type="InterPro" id="IPR001667">
    <property type="entry name" value="DDH_dom"/>
</dbReference>
<dbReference type="Gene3D" id="3.90.1640.10">
    <property type="entry name" value="inorganic pyrophosphatase (n-terminal core)"/>
    <property type="match status" value="1"/>
</dbReference>
<evidence type="ECO:0000313" key="4">
    <source>
        <dbReference type="EMBL" id="AYN65544.1"/>
    </source>
</evidence>
<dbReference type="Gene3D" id="3.10.310.30">
    <property type="match status" value="1"/>
</dbReference>
<evidence type="ECO:0008006" key="6">
    <source>
        <dbReference type="Google" id="ProtNLM"/>
    </source>
</evidence>
<dbReference type="Proteomes" id="UP000029712">
    <property type="component" value="Chromosome"/>
</dbReference>
<dbReference type="InterPro" id="IPR038763">
    <property type="entry name" value="DHH_sf"/>
</dbReference>
<dbReference type="RefSeq" id="WP_036438798.1">
    <property type="nucleotide sequence ID" value="NZ_CP033021.1"/>
</dbReference>
<reference evidence="4 5" key="2">
    <citation type="submission" date="2018-10" db="EMBL/GenBank/DDBJ databases">
        <title>Detection and isolation of Mycoplasma hominis as a predominant microorganism from pelvic cavity of patient with salpingitis and tubo-ovarian abscess.</title>
        <authorList>
            <person name="Guschin A.E."/>
            <person name="Khayrullina G.A."/>
            <person name="Rakovskaya I.V."/>
            <person name="Shelenkov A.A."/>
            <person name="Shagin D.A."/>
        </authorList>
    </citation>
    <scope>NUCLEOTIDE SEQUENCE [LARGE SCALE GENOMIC DNA]</scope>
    <source>
        <strain evidence="5">TOA</strain>
    </source>
</reference>